<dbReference type="AlphaFoldDB" id="A0A6J4H577"/>
<accession>A0A6J4H577</accession>
<gene>
    <name evidence="1" type="ORF">AVDCRST_MAG42-134</name>
</gene>
<name>A0A6J4H577_9BACT</name>
<evidence type="ECO:0000313" key="1">
    <source>
        <dbReference type="EMBL" id="CAA9214267.1"/>
    </source>
</evidence>
<organism evidence="1">
    <name type="scientific">uncultured Chthoniobacterales bacterium</name>
    <dbReference type="NCBI Taxonomy" id="1836801"/>
    <lineage>
        <taxon>Bacteria</taxon>
        <taxon>Pseudomonadati</taxon>
        <taxon>Verrucomicrobiota</taxon>
        <taxon>Spartobacteria</taxon>
        <taxon>Chthoniobacterales</taxon>
        <taxon>environmental samples</taxon>
    </lineage>
</organism>
<protein>
    <submittedName>
        <fullName evidence="1">Uncharacterized protein</fullName>
    </submittedName>
</protein>
<proteinExistence type="predicted"/>
<dbReference type="EMBL" id="CADCTA010000011">
    <property type="protein sequence ID" value="CAA9214267.1"/>
    <property type="molecule type" value="Genomic_DNA"/>
</dbReference>
<reference evidence="1" key="1">
    <citation type="submission" date="2020-02" db="EMBL/GenBank/DDBJ databases">
        <authorList>
            <person name="Meier V. D."/>
        </authorList>
    </citation>
    <scope>NUCLEOTIDE SEQUENCE</scope>
    <source>
        <strain evidence="1">AVDCRST_MAG42</strain>
    </source>
</reference>
<sequence>MIASSRFQRLPRQKLMLQVSTYDLSKGRSHSAESDKTRS</sequence>